<dbReference type="Pfam" id="PF03869">
    <property type="entry name" value="Arc"/>
    <property type="match status" value="1"/>
</dbReference>
<sequence length="81" mass="9043">MKGMRSITPFGVRMPDDLKEKLTVRAAQNGRSLNSEIVMILQSAVNETSTSKTIESIAKTEADKIKEALEETLTKLYNDKK</sequence>
<dbReference type="Gene3D" id="1.10.1220.10">
    <property type="entry name" value="Met repressor-like"/>
    <property type="match status" value="1"/>
</dbReference>
<keyword evidence="2" id="KW-0238">DNA-binding</keyword>
<evidence type="ECO:0000313" key="2">
    <source>
        <dbReference type="EMBL" id="WGM00358.1"/>
    </source>
</evidence>
<dbReference type="EMBL" id="CP123504">
    <property type="protein sequence ID" value="WGM01905.1"/>
    <property type="molecule type" value="Genomic_DNA"/>
</dbReference>
<evidence type="ECO:0000259" key="1">
    <source>
        <dbReference type="Pfam" id="PF03869"/>
    </source>
</evidence>
<dbReference type="GO" id="GO:0006355">
    <property type="term" value="P:regulation of DNA-templated transcription"/>
    <property type="evidence" value="ECO:0007669"/>
    <property type="project" value="InterPro"/>
</dbReference>
<evidence type="ECO:0000313" key="4">
    <source>
        <dbReference type="Proteomes" id="UP001177595"/>
    </source>
</evidence>
<dbReference type="InterPro" id="IPR010985">
    <property type="entry name" value="Ribbon_hlx_hlx"/>
</dbReference>
<dbReference type="GO" id="GO:0043565">
    <property type="term" value="F:sequence-specific DNA binding"/>
    <property type="evidence" value="ECO:0007669"/>
    <property type="project" value="UniProtKB-ARBA"/>
</dbReference>
<dbReference type="Proteomes" id="UP001177595">
    <property type="component" value="Chromosome"/>
</dbReference>
<evidence type="ECO:0000313" key="3">
    <source>
        <dbReference type="EMBL" id="WGM01905.1"/>
    </source>
</evidence>
<dbReference type="InterPro" id="IPR013321">
    <property type="entry name" value="Arc_rbn_hlx_hlx"/>
</dbReference>
<gene>
    <name evidence="3" type="ORF">QE210_01890</name>
    <name evidence="2" type="ORF">QE210_10765</name>
</gene>
<dbReference type="SUPFAM" id="SSF47598">
    <property type="entry name" value="Ribbon-helix-helix"/>
    <property type="match status" value="1"/>
</dbReference>
<reference evidence="2" key="1">
    <citation type="submission" date="2023-04" db="EMBL/GenBank/DDBJ databases">
        <title>Genome dynamics across the evolutionary transition to endosymbiosis.</title>
        <authorList>
            <person name="Siozios S."/>
            <person name="Nadal-Jimenez P."/>
            <person name="Azagi T."/>
            <person name="Sprong H."/>
            <person name="Frost C.L."/>
            <person name="Parratt S.R."/>
            <person name="Taylor G."/>
            <person name="Brettell L."/>
            <person name="Lew K.C."/>
            <person name="Croft L."/>
            <person name="King K.C."/>
            <person name="Brockhurst M.A."/>
            <person name="Hypsa V."/>
            <person name="Novakova E."/>
            <person name="Darby A.C."/>
            <person name="Hurst G.D.D."/>
        </authorList>
    </citation>
    <scope>NUCLEOTIDE SEQUENCE</scope>
    <source>
        <strain evidence="2">APv</strain>
    </source>
</reference>
<feature type="domain" description="Arc-like DNA binding" evidence="1">
    <location>
        <begin position="4"/>
        <end position="46"/>
    </location>
</feature>
<proteinExistence type="predicted"/>
<dbReference type="AlphaFoldDB" id="A0AA95GKS6"/>
<dbReference type="RefSeq" id="WP_180560256.1">
    <property type="nucleotide sequence ID" value="NZ_CP123504.1"/>
</dbReference>
<organism evidence="2 4">
    <name type="scientific">Arsenophonus nasoniae</name>
    <name type="common">son-killer infecting Nasonia vitripennis</name>
    <dbReference type="NCBI Taxonomy" id="638"/>
    <lineage>
        <taxon>Bacteria</taxon>
        <taxon>Pseudomonadati</taxon>
        <taxon>Pseudomonadota</taxon>
        <taxon>Gammaproteobacteria</taxon>
        <taxon>Enterobacterales</taxon>
        <taxon>Morganellaceae</taxon>
        <taxon>Arsenophonus</taxon>
    </lineage>
</organism>
<name>A0AA95GKS6_9GAMM</name>
<accession>A0AA95GKS6</accession>
<dbReference type="EMBL" id="CP123504">
    <property type="protein sequence ID" value="WGM00358.1"/>
    <property type="molecule type" value="Genomic_DNA"/>
</dbReference>
<dbReference type="InterPro" id="IPR005569">
    <property type="entry name" value="Arc_DNA-bd_dom"/>
</dbReference>
<protein>
    <submittedName>
        <fullName evidence="2">Arc family DNA-binding protein</fullName>
    </submittedName>
</protein>